<keyword evidence="2" id="KW-0804">Transcription</keyword>
<dbReference type="GO" id="GO:0006360">
    <property type="term" value="P:transcription by RNA polymerase I"/>
    <property type="evidence" value="ECO:0007669"/>
    <property type="project" value="TreeGrafter"/>
</dbReference>
<feature type="compositionally biased region" description="Low complexity" evidence="3">
    <location>
        <begin position="15"/>
        <end position="30"/>
    </location>
</feature>
<dbReference type="InterPro" id="IPR036161">
    <property type="entry name" value="RPB6/omega-like_sf"/>
</dbReference>
<dbReference type="PANTHER" id="PTHR47227">
    <property type="entry name" value="DNA-DIRECTED RNA POLYMERASE SUBUNIT K"/>
    <property type="match status" value="1"/>
</dbReference>
<dbReference type="InterPro" id="IPR020708">
    <property type="entry name" value="DNA-dir_RNA_polK_14-18kDa_CS"/>
</dbReference>
<reference evidence="4" key="1">
    <citation type="journal article" date="2020" name="Nature">
        <title>Giant virus diversity and host interactions through global metagenomics.</title>
        <authorList>
            <person name="Schulz F."/>
            <person name="Roux S."/>
            <person name="Paez-Espino D."/>
            <person name="Jungbluth S."/>
            <person name="Walsh D.A."/>
            <person name="Denef V.J."/>
            <person name="McMahon K.D."/>
            <person name="Konstantinidis K.T."/>
            <person name="Eloe-Fadrosh E.A."/>
            <person name="Kyrpides N.C."/>
            <person name="Woyke T."/>
        </authorList>
    </citation>
    <scope>NUCLEOTIDE SEQUENCE</scope>
    <source>
        <strain evidence="4">GVMAG-M-3300021425-30</strain>
    </source>
</reference>
<evidence type="ECO:0000256" key="3">
    <source>
        <dbReference type="SAM" id="MobiDB-lite"/>
    </source>
</evidence>
<evidence type="ECO:0008006" key="5">
    <source>
        <dbReference type="Google" id="ProtNLM"/>
    </source>
</evidence>
<accession>A0A6C0CPE1</accession>
<evidence type="ECO:0000256" key="2">
    <source>
        <dbReference type="ARBA" id="ARBA00023163"/>
    </source>
</evidence>
<keyword evidence="1" id="KW-0240">DNA-directed RNA polymerase</keyword>
<sequence length="266" mass="30528">MSDSENTYNDDFDDASIMSTDTDTSSIDNTFKPSIKIGKVTNIQLDNLDEDMSEYNDDDDDDTNNMPVAGDTDDEYELDAQDEIDDDDDDDDDDYPKPPEMGDKEDDIDYDRTPKTNVKIDDEEDEDDEDSDNDEDSEEDEDYLQKFDREIINNYIADFHPESVAHNFDEVKTMANVVRNEEGIIVDKLHRTIPILTKFEKARVLGIRSKQLNDGAKPFVKHPPNVIDGYTIARMELLQKAMPFIIRRPLPSGGCEYWKIADLELI</sequence>
<dbReference type="GO" id="GO:0003677">
    <property type="term" value="F:DNA binding"/>
    <property type="evidence" value="ECO:0007669"/>
    <property type="project" value="InterPro"/>
</dbReference>
<evidence type="ECO:0000313" key="4">
    <source>
        <dbReference type="EMBL" id="QHT06351.1"/>
    </source>
</evidence>
<dbReference type="GO" id="GO:0000428">
    <property type="term" value="C:DNA-directed RNA polymerase complex"/>
    <property type="evidence" value="ECO:0007669"/>
    <property type="project" value="UniProtKB-KW"/>
</dbReference>
<dbReference type="PROSITE" id="PS01111">
    <property type="entry name" value="RNA_POL_K_14KD"/>
    <property type="match status" value="1"/>
</dbReference>
<dbReference type="EMBL" id="MN739467">
    <property type="protein sequence ID" value="QHT06351.1"/>
    <property type="molecule type" value="Genomic_DNA"/>
</dbReference>
<dbReference type="SUPFAM" id="SSF63562">
    <property type="entry name" value="RPB6/omega subunit-like"/>
    <property type="match status" value="1"/>
</dbReference>
<feature type="compositionally biased region" description="Acidic residues" evidence="3">
    <location>
        <begin position="71"/>
        <end position="94"/>
    </location>
</feature>
<proteinExistence type="predicted"/>
<protein>
    <recommendedName>
        <fullName evidence="5">DNA-directed RNA polymerase</fullName>
    </recommendedName>
</protein>
<feature type="compositionally biased region" description="Acidic residues" evidence="3">
    <location>
        <begin position="48"/>
        <end position="63"/>
    </location>
</feature>
<feature type="compositionally biased region" description="Basic and acidic residues" evidence="3">
    <location>
        <begin position="110"/>
        <end position="120"/>
    </location>
</feature>
<dbReference type="GO" id="GO:0003899">
    <property type="term" value="F:DNA-directed RNA polymerase activity"/>
    <property type="evidence" value="ECO:0007669"/>
    <property type="project" value="InterPro"/>
</dbReference>
<dbReference type="PANTHER" id="PTHR47227:SF5">
    <property type="entry name" value="DNA-DIRECTED RNA POLYMERASES I, II, AND III SUBUNIT RPABC2"/>
    <property type="match status" value="1"/>
</dbReference>
<organism evidence="4">
    <name type="scientific">viral metagenome</name>
    <dbReference type="NCBI Taxonomy" id="1070528"/>
    <lineage>
        <taxon>unclassified sequences</taxon>
        <taxon>metagenomes</taxon>
        <taxon>organismal metagenomes</taxon>
    </lineage>
</organism>
<dbReference type="Gene3D" id="3.90.940.10">
    <property type="match status" value="1"/>
</dbReference>
<dbReference type="AlphaFoldDB" id="A0A6C0CPE1"/>
<dbReference type="GO" id="GO:0006366">
    <property type="term" value="P:transcription by RNA polymerase II"/>
    <property type="evidence" value="ECO:0007669"/>
    <property type="project" value="TreeGrafter"/>
</dbReference>
<evidence type="ECO:0000256" key="1">
    <source>
        <dbReference type="ARBA" id="ARBA00022478"/>
    </source>
</evidence>
<name>A0A6C0CPE1_9ZZZZ</name>
<feature type="region of interest" description="Disordered" evidence="3">
    <location>
        <begin position="48"/>
        <end position="142"/>
    </location>
</feature>
<dbReference type="GO" id="GO:0042797">
    <property type="term" value="P:tRNA transcription by RNA polymerase III"/>
    <property type="evidence" value="ECO:0007669"/>
    <property type="project" value="TreeGrafter"/>
</dbReference>
<feature type="compositionally biased region" description="Acidic residues" evidence="3">
    <location>
        <begin position="121"/>
        <end position="142"/>
    </location>
</feature>
<feature type="region of interest" description="Disordered" evidence="3">
    <location>
        <begin position="1"/>
        <end position="33"/>
    </location>
</feature>